<dbReference type="GO" id="GO:0005634">
    <property type="term" value="C:nucleus"/>
    <property type="evidence" value="ECO:0007669"/>
    <property type="project" value="TreeGrafter"/>
</dbReference>
<dbReference type="Proteomes" id="UP000515156">
    <property type="component" value="Unplaced"/>
</dbReference>
<reference evidence="2" key="1">
    <citation type="submission" date="2025-08" db="UniProtKB">
        <authorList>
            <consortium name="RefSeq"/>
        </authorList>
    </citation>
    <scope>IDENTIFICATION</scope>
</reference>
<keyword evidence="1" id="KW-1185">Reference proteome</keyword>
<sequence>TKLQSINDFLFESQIDNINLFKIQRYCAKSMISRKLFGFLEKYGETAIVQTNKENQKTAGFHRFLQGLHQKTGEETALTLENLLEETEETGQLRMASPLMQIEGFLSALTSANQDGRVILNRQGTVGQSTLKFLLLNPAVHFTEVVKECRSVIIAGGTMQPVSDFKEQLLLSTGVSAERIVEFACGHVIPPNNILSIVLCSGPSNQQLEFTYQTRDLPHMMDEMGRVLSNLCNVVPGGVVCFFPSYEYEKKVYAHWEHTSVLARLAVKKKISFGEDLVKSLHHDGGGSRPKEPVECMYSNIGVSLDSVLMEGVTLDMVLAEIRSGIALQSTKLTVIQAEVGSLASLKEAVEHIEHTEQVCPLLKMI</sequence>
<evidence type="ECO:0000313" key="1">
    <source>
        <dbReference type="Proteomes" id="UP000515156"/>
    </source>
</evidence>
<dbReference type="GO" id="GO:0003678">
    <property type="term" value="F:DNA helicase activity"/>
    <property type="evidence" value="ECO:0007669"/>
    <property type="project" value="TreeGrafter"/>
</dbReference>
<proteinExistence type="predicted"/>
<dbReference type="GeneID" id="115459329"/>
<dbReference type="InterPro" id="IPR045028">
    <property type="entry name" value="DinG/Rad3-like"/>
</dbReference>
<dbReference type="RefSeq" id="XP_030045029.1">
    <property type="nucleotide sequence ID" value="XM_030189169.1"/>
</dbReference>
<dbReference type="KEGG" id="muo:115459329"/>
<dbReference type="Gene3D" id="1.10.275.40">
    <property type="match status" value="1"/>
</dbReference>
<organism evidence="1 2">
    <name type="scientific">Microcaecilia unicolor</name>
    <dbReference type="NCBI Taxonomy" id="1415580"/>
    <lineage>
        <taxon>Eukaryota</taxon>
        <taxon>Metazoa</taxon>
        <taxon>Chordata</taxon>
        <taxon>Craniata</taxon>
        <taxon>Vertebrata</taxon>
        <taxon>Euteleostomi</taxon>
        <taxon>Amphibia</taxon>
        <taxon>Gymnophiona</taxon>
        <taxon>Siphonopidae</taxon>
        <taxon>Microcaecilia</taxon>
    </lineage>
</organism>
<dbReference type="GO" id="GO:0034085">
    <property type="term" value="P:establishment of sister chromatid cohesion"/>
    <property type="evidence" value="ECO:0007669"/>
    <property type="project" value="TreeGrafter"/>
</dbReference>
<protein>
    <submittedName>
        <fullName evidence="2">ATP-dependent DNA helicase DDX11-like</fullName>
    </submittedName>
</protein>
<dbReference type="OrthoDB" id="267079at2759"/>
<dbReference type="Gene3D" id="3.40.50.300">
    <property type="entry name" value="P-loop containing nucleotide triphosphate hydrolases"/>
    <property type="match status" value="2"/>
</dbReference>
<feature type="non-terminal residue" evidence="2">
    <location>
        <position position="1"/>
    </location>
</feature>
<evidence type="ECO:0000313" key="2">
    <source>
        <dbReference type="RefSeq" id="XP_030045029.1"/>
    </source>
</evidence>
<gene>
    <name evidence="2" type="primary">LOC115459329</name>
</gene>
<accession>A0A6P7X4H1</accession>
<name>A0A6P7X4H1_9AMPH</name>
<dbReference type="InParanoid" id="A0A6P7X4H1"/>
<dbReference type="AlphaFoldDB" id="A0A6P7X4H1"/>
<dbReference type="InterPro" id="IPR027417">
    <property type="entry name" value="P-loop_NTPase"/>
</dbReference>
<dbReference type="PANTHER" id="PTHR11472:SF41">
    <property type="entry name" value="ATP-DEPENDENT DNA HELICASE DDX11-RELATED"/>
    <property type="match status" value="1"/>
</dbReference>
<dbReference type="PANTHER" id="PTHR11472">
    <property type="entry name" value="DNA REPAIR DEAD HELICASE RAD3/XP-D SUBFAMILY MEMBER"/>
    <property type="match status" value="1"/>
</dbReference>